<dbReference type="InterPro" id="IPR050309">
    <property type="entry name" value="Type-B_Carboxylest/Lipase"/>
</dbReference>
<reference evidence="6 7" key="1">
    <citation type="submission" date="2016-03" db="EMBL/GenBank/DDBJ databases">
        <authorList>
            <person name="Ploux O."/>
        </authorList>
    </citation>
    <scope>NUCLEOTIDE SEQUENCE [LARGE SCALE GENOMIC DNA]</scope>
    <source>
        <strain evidence="6 7">UAMH 11012</strain>
    </source>
</reference>
<dbReference type="Proteomes" id="UP000184330">
    <property type="component" value="Unassembled WGS sequence"/>
</dbReference>
<dbReference type="InterPro" id="IPR002018">
    <property type="entry name" value="CarbesteraseB"/>
</dbReference>
<evidence type="ECO:0000313" key="6">
    <source>
        <dbReference type="EMBL" id="CZR63734.1"/>
    </source>
</evidence>
<gene>
    <name evidence="6" type="ORF">PAC_13631</name>
</gene>
<dbReference type="OrthoDB" id="3200163at2759"/>
<dbReference type="InterPro" id="IPR029058">
    <property type="entry name" value="AB_hydrolase_fold"/>
</dbReference>
<evidence type="ECO:0000256" key="1">
    <source>
        <dbReference type="ARBA" id="ARBA00005964"/>
    </source>
</evidence>
<dbReference type="EMBL" id="FJOG01000024">
    <property type="protein sequence ID" value="CZR63734.1"/>
    <property type="molecule type" value="Genomic_DNA"/>
</dbReference>
<evidence type="ECO:0000256" key="2">
    <source>
        <dbReference type="ARBA" id="ARBA00022801"/>
    </source>
</evidence>
<protein>
    <recommendedName>
        <fullName evidence="3">Carboxylic ester hydrolase</fullName>
        <ecNumber evidence="3">3.1.1.-</ecNumber>
    </recommendedName>
</protein>
<evidence type="ECO:0000256" key="3">
    <source>
        <dbReference type="RuleBase" id="RU361235"/>
    </source>
</evidence>
<sequence length="625" mass="69848">MSSSIVEVALPTQTVPGYEQLVIGKKSLLTIDLEEFRGIPFGYVPGRWKHSELRLSLPSERYEALHNGPKCPQASEPNNSNTFQSHLDFPRDVDESEFECLNLFLIRPSKEALSRIGKENEKLPVLIWIHGGAFGFGAGTDPMWDPSRLVLESLELETPFIAVNLNYRLNLFGFAASSDLLDDQTGGQRKGCNFGLHDQQVGIEWVSRNISNFGGDPTKITLGGQSAGAASTHTHTLAAKQKPDTPLFRRSIFQSGSLGCIGPSPLSEANETWEKLCQHFAIEKDSQISRLERLRTLPTEELMRAQKELGWMAFPVIIDGASFKATDAGCEVLIDLDGGRASREVTKSSEAPIEILLGDTDAESSVFAGDRINKLTSFEQAQFIFREAFPTPSAAEDILTAYGIFAETLVPVIRDRLFRFVGDVMFGLPLFKARKFFTSTQHADEFFHPTIVQSYKVKFGNPWPGPSHDVSHHCVELIYLFDAFHDDLIKIDTIEEGHADQLTLPLSSSSPIALDKIDESLAQQPIQQPAPQPSAAKRRSNIALSKDIQKQWIRFITKEDHVSNSKDQTDLQDQITVYGVDRQVRPESLSRDEEWVQEAKRFEVLAKYPDSNRKVLARHTPQLVL</sequence>
<accession>A0A1L7XFC9</accession>
<dbReference type="GO" id="GO:0016787">
    <property type="term" value="F:hydrolase activity"/>
    <property type="evidence" value="ECO:0007669"/>
    <property type="project" value="UniProtKB-KW"/>
</dbReference>
<proteinExistence type="inferred from homology"/>
<dbReference type="Pfam" id="PF00135">
    <property type="entry name" value="COesterase"/>
    <property type="match status" value="1"/>
</dbReference>
<dbReference type="SUPFAM" id="SSF53474">
    <property type="entry name" value="alpha/beta-Hydrolases"/>
    <property type="match status" value="1"/>
</dbReference>
<dbReference type="EC" id="3.1.1.-" evidence="3"/>
<keyword evidence="2 3" id="KW-0378">Hydrolase</keyword>
<dbReference type="PROSITE" id="PS00122">
    <property type="entry name" value="CARBOXYLESTERASE_B_1"/>
    <property type="match status" value="1"/>
</dbReference>
<name>A0A1L7XFC9_9HELO</name>
<keyword evidence="7" id="KW-1185">Reference proteome</keyword>
<comment type="similarity">
    <text evidence="1 3">Belongs to the type-B carboxylesterase/lipase family.</text>
</comment>
<evidence type="ECO:0000256" key="4">
    <source>
        <dbReference type="SAM" id="MobiDB-lite"/>
    </source>
</evidence>
<evidence type="ECO:0000313" key="7">
    <source>
        <dbReference type="Proteomes" id="UP000184330"/>
    </source>
</evidence>
<dbReference type="AlphaFoldDB" id="A0A1L7XFC9"/>
<dbReference type="Gene3D" id="3.40.50.1820">
    <property type="entry name" value="alpha/beta hydrolase"/>
    <property type="match status" value="1"/>
</dbReference>
<dbReference type="InterPro" id="IPR019826">
    <property type="entry name" value="Carboxylesterase_B_AS"/>
</dbReference>
<feature type="compositionally biased region" description="Polar residues" evidence="4">
    <location>
        <begin position="75"/>
        <end position="85"/>
    </location>
</feature>
<organism evidence="6 7">
    <name type="scientific">Phialocephala subalpina</name>
    <dbReference type="NCBI Taxonomy" id="576137"/>
    <lineage>
        <taxon>Eukaryota</taxon>
        <taxon>Fungi</taxon>
        <taxon>Dikarya</taxon>
        <taxon>Ascomycota</taxon>
        <taxon>Pezizomycotina</taxon>
        <taxon>Leotiomycetes</taxon>
        <taxon>Helotiales</taxon>
        <taxon>Mollisiaceae</taxon>
        <taxon>Phialocephala</taxon>
        <taxon>Phialocephala fortinii species complex</taxon>
    </lineage>
</organism>
<evidence type="ECO:0000259" key="5">
    <source>
        <dbReference type="Pfam" id="PF00135"/>
    </source>
</evidence>
<feature type="domain" description="Carboxylesterase type B" evidence="5">
    <location>
        <begin position="32"/>
        <end position="483"/>
    </location>
</feature>
<feature type="region of interest" description="Disordered" evidence="4">
    <location>
        <begin position="66"/>
        <end position="86"/>
    </location>
</feature>
<dbReference type="PANTHER" id="PTHR11559">
    <property type="entry name" value="CARBOXYLESTERASE"/>
    <property type="match status" value="1"/>
</dbReference>
<dbReference type="STRING" id="576137.A0A1L7XFC9"/>